<evidence type="ECO:0000256" key="15">
    <source>
        <dbReference type="SAM" id="Phobius"/>
    </source>
</evidence>
<feature type="signal peptide" evidence="16">
    <location>
        <begin position="1"/>
        <end position="21"/>
    </location>
</feature>
<keyword evidence="5" id="KW-0479">Metal-binding</keyword>
<dbReference type="PANTHER" id="PTHR45768:SF18">
    <property type="entry name" value="RING-H2 FINGER PROTEIN ATL47-RELATED"/>
    <property type="match status" value="1"/>
</dbReference>
<dbReference type="InterPro" id="IPR013083">
    <property type="entry name" value="Znf_RING/FYVE/PHD"/>
</dbReference>
<keyword evidence="3" id="KW-0808">Transferase</keyword>
<evidence type="ECO:0000256" key="12">
    <source>
        <dbReference type="PROSITE-ProRule" id="PRU00175"/>
    </source>
</evidence>
<evidence type="ECO:0000256" key="13">
    <source>
        <dbReference type="SAM" id="Coils"/>
    </source>
</evidence>
<evidence type="ECO:0000256" key="4">
    <source>
        <dbReference type="ARBA" id="ARBA00022692"/>
    </source>
</evidence>
<evidence type="ECO:0000256" key="8">
    <source>
        <dbReference type="ARBA" id="ARBA00022833"/>
    </source>
</evidence>
<keyword evidence="9 15" id="KW-1133">Transmembrane helix</keyword>
<evidence type="ECO:0000313" key="18">
    <source>
        <dbReference type="EMBL" id="CAK9872980.1"/>
    </source>
</evidence>
<keyword evidence="7" id="KW-0833">Ubl conjugation pathway</keyword>
<feature type="transmembrane region" description="Helical" evidence="15">
    <location>
        <begin position="143"/>
        <end position="164"/>
    </location>
</feature>
<comment type="subcellular location">
    <subcellularLocation>
        <location evidence="1">Membrane</location>
        <topology evidence="1">Single-pass membrane protein</topology>
    </subcellularLocation>
</comment>
<feature type="chain" id="PRO_5047042743" description="RING-type domain-containing protein" evidence="16">
    <location>
        <begin position="22"/>
        <end position="914"/>
    </location>
</feature>
<dbReference type="Proteomes" id="UP001497522">
    <property type="component" value="Chromosome 3"/>
</dbReference>
<keyword evidence="4 15" id="KW-0812">Transmembrane</keyword>
<evidence type="ECO:0000256" key="10">
    <source>
        <dbReference type="ARBA" id="ARBA00023136"/>
    </source>
</evidence>
<reference evidence="18" key="1">
    <citation type="submission" date="2024-03" db="EMBL/GenBank/DDBJ databases">
        <authorList>
            <consortium name="ELIXIR-Norway"/>
            <consortium name="Elixir Norway"/>
        </authorList>
    </citation>
    <scope>NUCLEOTIDE SEQUENCE</scope>
</reference>
<accession>A0ABP1BCJ4</accession>
<comment type="similarity">
    <text evidence="11">Belongs to the RING-type zinc finger family. ATL subfamily.</text>
</comment>
<keyword evidence="8" id="KW-0862">Zinc</keyword>
<evidence type="ECO:0000256" key="1">
    <source>
        <dbReference type="ARBA" id="ARBA00004167"/>
    </source>
</evidence>
<name>A0ABP1BCJ4_9BRYO</name>
<keyword evidence="10 15" id="KW-0472">Membrane</keyword>
<evidence type="ECO:0000256" key="5">
    <source>
        <dbReference type="ARBA" id="ARBA00022723"/>
    </source>
</evidence>
<evidence type="ECO:0000256" key="9">
    <source>
        <dbReference type="ARBA" id="ARBA00022989"/>
    </source>
</evidence>
<dbReference type="SUPFAM" id="SSF57850">
    <property type="entry name" value="RING/U-box"/>
    <property type="match status" value="1"/>
</dbReference>
<gene>
    <name evidence="18" type="ORF">CSSPJE1EN2_LOCUS15550</name>
</gene>
<feature type="compositionally biased region" description="Polar residues" evidence="14">
    <location>
        <begin position="758"/>
        <end position="767"/>
    </location>
</feature>
<feature type="region of interest" description="Disordered" evidence="14">
    <location>
        <begin position="744"/>
        <end position="769"/>
    </location>
</feature>
<feature type="domain" description="RING-type" evidence="17">
    <location>
        <begin position="239"/>
        <end position="281"/>
    </location>
</feature>
<dbReference type="EMBL" id="OZ023704">
    <property type="protein sequence ID" value="CAK9872980.1"/>
    <property type="molecule type" value="Genomic_DNA"/>
</dbReference>
<feature type="compositionally biased region" description="Acidic residues" evidence="14">
    <location>
        <begin position="644"/>
        <end position="655"/>
    </location>
</feature>
<comment type="pathway">
    <text evidence="2">Protein modification; protein ubiquitination.</text>
</comment>
<dbReference type="Gene3D" id="3.30.40.10">
    <property type="entry name" value="Zinc/RING finger domain, C3HC4 (zinc finger)"/>
    <property type="match status" value="1"/>
</dbReference>
<dbReference type="Pfam" id="PF13639">
    <property type="entry name" value="zf-RING_2"/>
    <property type="match status" value="1"/>
</dbReference>
<evidence type="ECO:0000259" key="17">
    <source>
        <dbReference type="PROSITE" id="PS50089"/>
    </source>
</evidence>
<evidence type="ECO:0000256" key="2">
    <source>
        <dbReference type="ARBA" id="ARBA00004906"/>
    </source>
</evidence>
<evidence type="ECO:0000256" key="16">
    <source>
        <dbReference type="SAM" id="SignalP"/>
    </source>
</evidence>
<proteinExistence type="inferred from homology"/>
<evidence type="ECO:0000256" key="6">
    <source>
        <dbReference type="ARBA" id="ARBA00022771"/>
    </source>
</evidence>
<evidence type="ECO:0000256" key="7">
    <source>
        <dbReference type="ARBA" id="ARBA00022786"/>
    </source>
</evidence>
<dbReference type="SMART" id="SM00184">
    <property type="entry name" value="RING"/>
    <property type="match status" value="1"/>
</dbReference>
<dbReference type="PANTHER" id="PTHR45768">
    <property type="entry name" value="E3 UBIQUITIN-PROTEIN LIGASE RNF13-LIKE"/>
    <property type="match status" value="1"/>
</dbReference>
<evidence type="ECO:0000256" key="14">
    <source>
        <dbReference type="SAM" id="MobiDB-lite"/>
    </source>
</evidence>
<feature type="coiled-coil region" evidence="13">
    <location>
        <begin position="562"/>
        <end position="589"/>
    </location>
</feature>
<keyword evidence="16" id="KW-0732">Signal</keyword>
<feature type="region of interest" description="Disordered" evidence="14">
    <location>
        <begin position="644"/>
        <end position="666"/>
    </location>
</feature>
<keyword evidence="19" id="KW-1185">Reference proteome</keyword>
<evidence type="ECO:0000256" key="3">
    <source>
        <dbReference type="ARBA" id="ARBA00022679"/>
    </source>
</evidence>
<dbReference type="PROSITE" id="PS50089">
    <property type="entry name" value="ZF_RING_2"/>
    <property type="match status" value="1"/>
</dbReference>
<sequence>MSTKLSFILLLFVCVLQLLLGFRVLGMSSTSSSSRPLLNSNAQLPADTSTTVAAAAAAAAAGSLSTHDDVLAGAADPKLLPPAAAAGGSSLQIEAAGAGYSEAVVVVAVAAAGEASSSSSSSAAAAARSSNVSPAAAHINPSVLVIVVILSVVFILSGFLHLLARCLGSRSFSSSSWVRADHDPPYQQRSHQLQLVSALHGQLQQLFRLHDAGVEQAFIDTLPVFAYTSIHGLKDGADCAVCLNEFGEEDRLRLLPKCKHAFHTLCIDTWLLSNSTCPLCRRSLLPDPIITGSALLLLEPQAGSGSLCTHEQQLIITGAAAAVASSFADQSTLRAAAAAVPALSFRSRGSSLRHDSGCSRIREEAEDDHHESCEIQVLESPSPCIVPTVRVTDYYGIPTILKVELGKVKMDSRSKAAAAAARHAHAAASRPLSTRSSSSSNFVLQRAGAAAGRSYSMGSYEYVVDPSNLELMIAPTPFPGRPQNWAPSRPTHRSALSDSIPELASASGTPAKDDLFWASRGLYTPQTLSRVRELLSPSPGRNSSRRSIGFFSPVAAAHAPGFFNMEKIVAELEEEVQSEEEACSSSSSSYSSQLYETQTPTASYNSDGYLEAVHSGRSLQQYLDDQLLGEAAAASGSLYFEAEAEADDDDDEESQSEGWSDPLPDEEEDLDKALSAVAGGGGTTTTVIAAAPSDIISQTHESQVQSFRARFQAALRAQLPCATEAAAHGTKVMPEVVPKLAADQHNKDHNNNNNNNNADLATRSSSLGRLPDQAKRTSVIFYRRRSLSETSAGMDHVQSGCNSHHQQQMQYSWIDIAVGQITAAAAAGTCHHDHDRLQLLKVPLSCNMQQVDESAAIMSSTAAVPASSSCKSKRYTLQWLMGRNSRVVYSAATPPAPPPPQLQASSGIHACNLK</sequence>
<dbReference type="CDD" id="cd16461">
    <property type="entry name" value="RING-H2_EL5-like"/>
    <property type="match status" value="1"/>
</dbReference>
<evidence type="ECO:0000313" key="19">
    <source>
        <dbReference type="Proteomes" id="UP001497522"/>
    </source>
</evidence>
<dbReference type="InterPro" id="IPR001841">
    <property type="entry name" value="Znf_RING"/>
</dbReference>
<organism evidence="18 19">
    <name type="scientific">Sphagnum jensenii</name>
    <dbReference type="NCBI Taxonomy" id="128206"/>
    <lineage>
        <taxon>Eukaryota</taxon>
        <taxon>Viridiplantae</taxon>
        <taxon>Streptophyta</taxon>
        <taxon>Embryophyta</taxon>
        <taxon>Bryophyta</taxon>
        <taxon>Sphagnophytina</taxon>
        <taxon>Sphagnopsida</taxon>
        <taxon>Sphagnales</taxon>
        <taxon>Sphagnaceae</taxon>
        <taxon>Sphagnum</taxon>
    </lineage>
</organism>
<protein>
    <recommendedName>
        <fullName evidence="17">RING-type domain-containing protein</fullName>
    </recommendedName>
</protein>
<keyword evidence="6 12" id="KW-0863">Zinc-finger</keyword>
<evidence type="ECO:0000256" key="11">
    <source>
        <dbReference type="ARBA" id="ARBA00024209"/>
    </source>
</evidence>
<keyword evidence="13" id="KW-0175">Coiled coil</keyword>